<dbReference type="PROSITE" id="PS50202">
    <property type="entry name" value="MSP"/>
    <property type="match status" value="1"/>
</dbReference>
<evidence type="ECO:0000256" key="4">
    <source>
        <dbReference type="ARBA" id="ARBA00022989"/>
    </source>
</evidence>
<dbReference type="PANTHER" id="PTHR10809:SF6">
    <property type="entry name" value="AT11025P-RELATED"/>
    <property type="match status" value="1"/>
</dbReference>
<keyword evidence="10" id="KW-1185">Reference proteome</keyword>
<dbReference type="Pfam" id="PF00635">
    <property type="entry name" value="Motile_Sperm"/>
    <property type="match status" value="1"/>
</dbReference>
<evidence type="ECO:0000256" key="6">
    <source>
        <dbReference type="SAM" id="MobiDB-lite"/>
    </source>
</evidence>
<evidence type="ECO:0000259" key="8">
    <source>
        <dbReference type="PROSITE" id="PS50202"/>
    </source>
</evidence>
<evidence type="ECO:0000313" key="10">
    <source>
        <dbReference type="Proteomes" id="UP001342314"/>
    </source>
</evidence>
<name>A0AAV5GZG5_9BASI</name>
<gene>
    <name evidence="9" type="ORF">Rhopal_007451-T1</name>
</gene>
<dbReference type="PANTHER" id="PTHR10809">
    <property type="entry name" value="VESICLE-ASSOCIATED MEMBRANE PROTEIN-ASSOCIATED PROTEIN"/>
    <property type="match status" value="1"/>
</dbReference>
<evidence type="ECO:0000256" key="1">
    <source>
        <dbReference type="ARBA" id="ARBA00004211"/>
    </source>
</evidence>
<evidence type="ECO:0000256" key="2">
    <source>
        <dbReference type="ARBA" id="ARBA00008932"/>
    </source>
</evidence>
<dbReference type="EMBL" id="BQKY01000017">
    <property type="protein sequence ID" value="GJN94372.1"/>
    <property type="molecule type" value="Genomic_DNA"/>
</dbReference>
<evidence type="ECO:0000313" key="9">
    <source>
        <dbReference type="EMBL" id="GJN94372.1"/>
    </source>
</evidence>
<feature type="region of interest" description="Disordered" evidence="6">
    <location>
        <begin position="243"/>
        <end position="312"/>
    </location>
</feature>
<feature type="compositionally biased region" description="Low complexity" evidence="6">
    <location>
        <begin position="175"/>
        <end position="207"/>
    </location>
</feature>
<feature type="compositionally biased region" description="Polar residues" evidence="6">
    <location>
        <begin position="1"/>
        <end position="16"/>
    </location>
</feature>
<feature type="compositionally biased region" description="Basic and acidic residues" evidence="6">
    <location>
        <begin position="278"/>
        <end position="288"/>
    </location>
</feature>
<keyword evidence="4 7" id="KW-1133">Transmembrane helix</keyword>
<protein>
    <recommendedName>
        <fullName evidence="8">MSP domain-containing protein</fullName>
    </recommendedName>
</protein>
<dbReference type="GO" id="GO:0005886">
    <property type="term" value="C:plasma membrane"/>
    <property type="evidence" value="ECO:0007669"/>
    <property type="project" value="TreeGrafter"/>
</dbReference>
<keyword evidence="3 7" id="KW-0812">Transmembrane</keyword>
<reference evidence="9 10" key="1">
    <citation type="submission" date="2021-12" db="EMBL/GenBank/DDBJ databases">
        <title>High titer production of polyol ester of fatty acids by Rhodotorula paludigena BS15 towards product separation-free biomass refinery.</title>
        <authorList>
            <person name="Mano J."/>
            <person name="Ono H."/>
            <person name="Tanaka T."/>
            <person name="Naito K."/>
            <person name="Sushida H."/>
            <person name="Ike M."/>
            <person name="Tokuyasu K."/>
            <person name="Kitaoka M."/>
        </authorList>
    </citation>
    <scope>NUCLEOTIDE SEQUENCE [LARGE SCALE GENOMIC DNA]</scope>
    <source>
        <strain evidence="9 10">BS15</strain>
    </source>
</reference>
<organism evidence="9 10">
    <name type="scientific">Rhodotorula paludigena</name>
    <dbReference type="NCBI Taxonomy" id="86838"/>
    <lineage>
        <taxon>Eukaryota</taxon>
        <taxon>Fungi</taxon>
        <taxon>Dikarya</taxon>
        <taxon>Basidiomycota</taxon>
        <taxon>Pucciniomycotina</taxon>
        <taxon>Microbotryomycetes</taxon>
        <taxon>Sporidiobolales</taxon>
        <taxon>Sporidiobolaceae</taxon>
        <taxon>Rhodotorula</taxon>
    </lineage>
</organism>
<dbReference type="InterPro" id="IPR000535">
    <property type="entry name" value="MSP_dom"/>
</dbReference>
<evidence type="ECO:0000256" key="5">
    <source>
        <dbReference type="ARBA" id="ARBA00023136"/>
    </source>
</evidence>
<dbReference type="GO" id="GO:0090158">
    <property type="term" value="P:endoplasmic reticulum membrane organization"/>
    <property type="evidence" value="ECO:0007669"/>
    <property type="project" value="TreeGrafter"/>
</dbReference>
<dbReference type="Gene3D" id="2.60.40.10">
    <property type="entry name" value="Immunoglobulins"/>
    <property type="match status" value="1"/>
</dbReference>
<dbReference type="SUPFAM" id="SSF49354">
    <property type="entry name" value="PapD-like"/>
    <property type="match status" value="1"/>
</dbReference>
<dbReference type="GO" id="GO:0005789">
    <property type="term" value="C:endoplasmic reticulum membrane"/>
    <property type="evidence" value="ECO:0007669"/>
    <property type="project" value="InterPro"/>
</dbReference>
<dbReference type="Proteomes" id="UP001342314">
    <property type="component" value="Unassembled WGS sequence"/>
</dbReference>
<dbReference type="InterPro" id="IPR016763">
    <property type="entry name" value="VAP"/>
</dbReference>
<dbReference type="PIRSF" id="PIRSF019693">
    <property type="entry name" value="VAMP-associated"/>
    <property type="match status" value="1"/>
</dbReference>
<dbReference type="InterPro" id="IPR013783">
    <property type="entry name" value="Ig-like_fold"/>
</dbReference>
<dbReference type="InterPro" id="IPR008962">
    <property type="entry name" value="PapD-like_sf"/>
</dbReference>
<feature type="domain" description="MSP" evidence="8">
    <location>
        <begin position="2"/>
        <end position="130"/>
    </location>
</feature>
<comment type="caution">
    <text evidence="9">The sequence shown here is derived from an EMBL/GenBank/DDBJ whole genome shotgun (WGS) entry which is preliminary data.</text>
</comment>
<dbReference type="AlphaFoldDB" id="A0AAV5GZG5"/>
<accession>A0AAV5GZG5</accession>
<feature type="compositionally biased region" description="Low complexity" evidence="6">
    <location>
        <begin position="298"/>
        <end position="312"/>
    </location>
</feature>
<evidence type="ECO:0000256" key="3">
    <source>
        <dbReference type="ARBA" id="ARBA00022692"/>
    </source>
</evidence>
<feature type="compositionally biased region" description="Low complexity" evidence="6">
    <location>
        <begin position="244"/>
        <end position="261"/>
    </location>
</feature>
<keyword evidence="5 7" id="KW-0472">Membrane</keyword>
<comment type="subcellular location">
    <subcellularLocation>
        <location evidence="1">Membrane</location>
        <topology evidence="1">Single-pass type IV membrane protein</topology>
    </subcellularLocation>
</comment>
<comment type="similarity">
    <text evidence="2">Belongs to the VAMP-associated protein (VAP) (TC 9.B.17) family.</text>
</comment>
<proteinExistence type="inferred from homology"/>
<evidence type="ECO:0000256" key="7">
    <source>
        <dbReference type="SAM" id="Phobius"/>
    </source>
</evidence>
<feature type="transmembrane region" description="Helical" evidence="7">
    <location>
        <begin position="331"/>
        <end position="350"/>
    </location>
</feature>
<dbReference type="GO" id="GO:0033149">
    <property type="term" value="F:FFAT motif binding"/>
    <property type="evidence" value="ECO:0007669"/>
    <property type="project" value="TreeGrafter"/>
</dbReference>
<feature type="region of interest" description="Disordered" evidence="6">
    <location>
        <begin position="148"/>
        <end position="208"/>
    </location>
</feature>
<feature type="region of interest" description="Disordered" evidence="6">
    <location>
        <begin position="1"/>
        <end position="22"/>
    </location>
</feature>
<dbReference type="GO" id="GO:0061817">
    <property type="term" value="P:endoplasmic reticulum-plasma membrane tethering"/>
    <property type="evidence" value="ECO:0007669"/>
    <property type="project" value="TreeGrafter"/>
</dbReference>
<sequence length="351" mass="36226">MSVTLQPSSQLGFQSESRPHSRPLTQLVKRTLSVSNHNHQAIAYKVKTTAPKQYCVRPNSGRIEPGETVEVQVLLQPMKEDPAPNTKCRDKFLVQSVVITPEREGVALPELWSTVEKEEKERTDGGQSQIFEQKIRCAYLPAADAEAASSIPEETSSAIDNSRAGPDSSFASTLNPAPQNPTAPNTATTSTPPPAADATAPPASSNPVLDSAKNAAAAAGGAAVGAAAAAGLPNLASAIEQKVPAGSSSSSTTPASASASGQNDELSRLRSELSSAKSEIDRLKKQLDASETTAATLRSRGAGAADRSAAGSSGVAGASQAVVELKGQDGVPIQVVVGIAFGVFVVTWLFF</sequence>